<dbReference type="PANTHER" id="PTHR48100:SF54">
    <property type="entry name" value="PHOSPHATASE SPAC5H10.03-RELATED"/>
    <property type="match status" value="1"/>
</dbReference>
<dbReference type="CDD" id="cd07067">
    <property type="entry name" value="HP_PGM_like"/>
    <property type="match status" value="1"/>
</dbReference>
<dbReference type="Gene3D" id="3.40.50.1240">
    <property type="entry name" value="Phosphoglycerate mutase-like"/>
    <property type="match status" value="1"/>
</dbReference>
<sequence>MPTEKRKVTFHLVRHAQAVHNVDRDPKNAGIPNPELTPFGIRQCARLRSSFPHMDKINIVLCSPLTRTLETALHGFAPLFQRGLQAILWSDLIEWGDAPCNDFGSWPNFSAAVPDPDKNLELMTGVRYLSSEHRKEDQNIRVERVKRGLLMLASAMQSADGMWIGIQVGKLAQGGGDIHILVVSHGGFLKSLSDATASFYNAQYRSYVVPDLDDPMFRSVASQKLVETKRSRSTLFVRLVPRKQIYPHFNNLVSVEEQMAKLPKYALGPVSNKARAGETAETTHEHGQ</sequence>
<keyword evidence="2" id="KW-1185">Reference proteome</keyword>
<gene>
    <name evidence="1" type="ORF">PVAG01_10821</name>
</gene>
<dbReference type="Pfam" id="PF00300">
    <property type="entry name" value="His_Phos_1"/>
    <property type="match status" value="1"/>
</dbReference>
<evidence type="ECO:0000313" key="1">
    <source>
        <dbReference type="EMBL" id="KAL3417811.1"/>
    </source>
</evidence>
<proteinExistence type="predicted"/>
<protein>
    <submittedName>
        <fullName evidence="1">Phosphoglycerate mutase family protein</fullName>
    </submittedName>
</protein>
<name>A0ABR4P3C0_9HELO</name>
<dbReference type="InterPro" id="IPR050275">
    <property type="entry name" value="PGM_Phosphatase"/>
</dbReference>
<dbReference type="Proteomes" id="UP001629113">
    <property type="component" value="Unassembled WGS sequence"/>
</dbReference>
<dbReference type="InterPro" id="IPR029033">
    <property type="entry name" value="His_PPase_superfam"/>
</dbReference>
<dbReference type="EMBL" id="JBFCZG010000010">
    <property type="protein sequence ID" value="KAL3417811.1"/>
    <property type="molecule type" value="Genomic_DNA"/>
</dbReference>
<dbReference type="PANTHER" id="PTHR48100">
    <property type="entry name" value="BROAD-SPECIFICITY PHOSPHATASE YOR283W-RELATED"/>
    <property type="match status" value="1"/>
</dbReference>
<dbReference type="SMART" id="SM00855">
    <property type="entry name" value="PGAM"/>
    <property type="match status" value="1"/>
</dbReference>
<dbReference type="SUPFAM" id="SSF53254">
    <property type="entry name" value="Phosphoglycerate mutase-like"/>
    <property type="match status" value="1"/>
</dbReference>
<dbReference type="InterPro" id="IPR013078">
    <property type="entry name" value="His_Pase_superF_clade-1"/>
</dbReference>
<organism evidence="1 2">
    <name type="scientific">Phlyctema vagabunda</name>
    <dbReference type="NCBI Taxonomy" id="108571"/>
    <lineage>
        <taxon>Eukaryota</taxon>
        <taxon>Fungi</taxon>
        <taxon>Dikarya</taxon>
        <taxon>Ascomycota</taxon>
        <taxon>Pezizomycotina</taxon>
        <taxon>Leotiomycetes</taxon>
        <taxon>Helotiales</taxon>
        <taxon>Dermateaceae</taxon>
        <taxon>Phlyctema</taxon>
    </lineage>
</organism>
<comment type="caution">
    <text evidence="1">The sequence shown here is derived from an EMBL/GenBank/DDBJ whole genome shotgun (WGS) entry which is preliminary data.</text>
</comment>
<accession>A0ABR4P3C0</accession>
<reference evidence="1 2" key="1">
    <citation type="submission" date="2024-06" db="EMBL/GenBank/DDBJ databases">
        <title>Complete genome of Phlyctema vagabunda strain 19-DSS-EL-015.</title>
        <authorList>
            <person name="Fiorenzani C."/>
        </authorList>
    </citation>
    <scope>NUCLEOTIDE SEQUENCE [LARGE SCALE GENOMIC DNA]</scope>
    <source>
        <strain evidence="1 2">19-DSS-EL-015</strain>
    </source>
</reference>
<evidence type="ECO:0000313" key="2">
    <source>
        <dbReference type="Proteomes" id="UP001629113"/>
    </source>
</evidence>